<evidence type="ECO:0000313" key="1">
    <source>
        <dbReference type="EMBL" id="MDR5654554.1"/>
    </source>
</evidence>
<reference evidence="1 2" key="1">
    <citation type="submission" date="2023-09" db="EMBL/GenBank/DDBJ databases">
        <title>Xinfangfangia sedmenti sp. nov., isolated the sedment.</title>
        <authorList>
            <person name="Xu L."/>
        </authorList>
    </citation>
    <scope>NUCLEOTIDE SEQUENCE [LARGE SCALE GENOMIC DNA]</scope>
    <source>
        <strain evidence="1 2">LG-4</strain>
    </source>
</reference>
<sequence length="291" mass="32449">MQLIFHLGAHCTDDEALVKCLLTNRDRLAPAGISIPDPGIYRSLLRDALVALEGQPATPEGAAALLDGILPDEHARRAVMGWDAFLGFPRFALRRNQFYPAGPDRARALAGLFPGHQVEFALALRNPATFLPALFERQKTRSHAEFLEGCDPAALAWSDLVDRIRAACPQSPLTVWADEDTPLIWPELLRVLTRHPAGLDLEDTDIILRTIMSPEGLARMHDYLAHHPPQTELQRRRIVSAFLDKFALPDRIEVELDMPGWTDELVERLTLAYEADMERIADTPGVTFIAS</sequence>
<dbReference type="EMBL" id="JAVKPH010000028">
    <property type="protein sequence ID" value="MDR5654554.1"/>
    <property type="molecule type" value="Genomic_DNA"/>
</dbReference>
<dbReference type="RefSeq" id="WP_310458710.1">
    <property type="nucleotide sequence ID" value="NZ_JAVKPH010000028.1"/>
</dbReference>
<name>A0ABU1FCG7_9RHOB</name>
<comment type="caution">
    <text evidence="1">The sequence shown here is derived from an EMBL/GenBank/DDBJ whole genome shotgun (WGS) entry which is preliminary data.</text>
</comment>
<dbReference type="Proteomes" id="UP001247754">
    <property type="component" value="Unassembled WGS sequence"/>
</dbReference>
<protein>
    <recommendedName>
        <fullName evidence="3">Sulfotransferase family protein</fullName>
    </recommendedName>
</protein>
<evidence type="ECO:0000313" key="2">
    <source>
        <dbReference type="Proteomes" id="UP001247754"/>
    </source>
</evidence>
<accession>A0ABU1FCG7</accession>
<gene>
    <name evidence="1" type="ORF">RGD00_18230</name>
</gene>
<evidence type="ECO:0008006" key="3">
    <source>
        <dbReference type="Google" id="ProtNLM"/>
    </source>
</evidence>
<keyword evidence="2" id="KW-1185">Reference proteome</keyword>
<proteinExistence type="predicted"/>
<organism evidence="1 2">
    <name type="scientific">Ruixingdingia sedimenti</name>
    <dbReference type="NCBI Taxonomy" id="3073604"/>
    <lineage>
        <taxon>Bacteria</taxon>
        <taxon>Pseudomonadati</taxon>
        <taxon>Pseudomonadota</taxon>
        <taxon>Alphaproteobacteria</taxon>
        <taxon>Rhodobacterales</taxon>
        <taxon>Paracoccaceae</taxon>
        <taxon>Ruixingdingia</taxon>
    </lineage>
</organism>